<keyword evidence="10 12" id="KW-0472">Membrane</keyword>
<dbReference type="Proteomes" id="UP000196655">
    <property type="component" value="Unassembled WGS sequence"/>
</dbReference>
<evidence type="ECO:0000256" key="6">
    <source>
        <dbReference type="ARBA" id="ARBA00022989"/>
    </source>
</evidence>
<evidence type="ECO:0000256" key="10">
    <source>
        <dbReference type="ARBA" id="ARBA00023136"/>
    </source>
</evidence>
<dbReference type="InterPro" id="IPR015876">
    <property type="entry name" value="Acyl-CoA_DS"/>
</dbReference>
<name>A0A211ZRI6_9PROT</name>
<dbReference type="RefSeq" id="WP_088150248.1">
    <property type="nucleotide sequence ID" value="NZ_NHON01000009.1"/>
</dbReference>
<dbReference type="AlphaFoldDB" id="A0A211ZRI6"/>
<evidence type="ECO:0000256" key="7">
    <source>
        <dbReference type="ARBA" id="ARBA00023002"/>
    </source>
</evidence>
<evidence type="ECO:0000256" key="3">
    <source>
        <dbReference type="ARBA" id="ARBA00022516"/>
    </source>
</evidence>
<evidence type="ECO:0000256" key="11">
    <source>
        <dbReference type="ARBA" id="ARBA00023160"/>
    </source>
</evidence>
<dbReference type="CDD" id="cd03505">
    <property type="entry name" value="Delta9-FADS-like"/>
    <property type="match status" value="1"/>
</dbReference>
<evidence type="ECO:0000259" key="13">
    <source>
        <dbReference type="Pfam" id="PF00487"/>
    </source>
</evidence>
<evidence type="ECO:0000256" key="12">
    <source>
        <dbReference type="SAM" id="Phobius"/>
    </source>
</evidence>
<dbReference type="PANTHER" id="PTHR11351">
    <property type="entry name" value="ACYL-COA DESATURASE"/>
    <property type="match status" value="1"/>
</dbReference>
<protein>
    <submittedName>
        <fullName evidence="14">Acyl-CoA desaturase</fullName>
    </submittedName>
</protein>
<evidence type="ECO:0000256" key="2">
    <source>
        <dbReference type="ARBA" id="ARBA00008749"/>
    </source>
</evidence>
<dbReference type="EMBL" id="NHON01000009">
    <property type="protein sequence ID" value="OWJ67901.1"/>
    <property type="molecule type" value="Genomic_DNA"/>
</dbReference>
<dbReference type="PANTHER" id="PTHR11351:SF31">
    <property type="entry name" value="DESATURASE 1, ISOFORM A-RELATED"/>
    <property type="match status" value="1"/>
</dbReference>
<keyword evidence="6 12" id="KW-1133">Transmembrane helix</keyword>
<comment type="similarity">
    <text evidence="2">Belongs to the fatty acid desaturase type 2 family.</text>
</comment>
<keyword evidence="15" id="KW-1185">Reference proteome</keyword>
<dbReference type="Pfam" id="PF00487">
    <property type="entry name" value="FA_desaturase"/>
    <property type="match status" value="1"/>
</dbReference>
<accession>A0A211ZRI6</accession>
<keyword evidence="3" id="KW-0444">Lipid biosynthesis</keyword>
<comment type="subcellular location">
    <subcellularLocation>
        <location evidence="1">Membrane</location>
        <topology evidence="1">Multi-pass membrane protein</topology>
    </subcellularLocation>
</comment>
<evidence type="ECO:0000256" key="5">
    <source>
        <dbReference type="ARBA" id="ARBA00022832"/>
    </source>
</evidence>
<keyword evidence="7" id="KW-0560">Oxidoreductase</keyword>
<dbReference type="GO" id="GO:0016020">
    <property type="term" value="C:membrane"/>
    <property type="evidence" value="ECO:0007669"/>
    <property type="project" value="UniProtKB-SubCell"/>
</dbReference>
<evidence type="ECO:0000256" key="1">
    <source>
        <dbReference type="ARBA" id="ARBA00004141"/>
    </source>
</evidence>
<feature type="transmembrane region" description="Helical" evidence="12">
    <location>
        <begin position="52"/>
        <end position="72"/>
    </location>
</feature>
<evidence type="ECO:0000313" key="14">
    <source>
        <dbReference type="EMBL" id="OWJ67901.1"/>
    </source>
</evidence>
<feature type="transmembrane region" description="Helical" evidence="12">
    <location>
        <begin position="175"/>
        <end position="194"/>
    </location>
</feature>
<keyword evidence="9" id="KW-0443">Lipid metabolism</keyword>
<gene>
    <name evidence="14" type="ORF">BWR60_06735</name>
</gene>
<feature type="domain" description="Fatty acid desaturase" evidence="13">
    <location>
        <begin position="48"/>
        <end position="253"/>
    </location>
</feature>
<keyword evidence="5" id="KW-0276">Fatty acid metabolism</keyword>
<dbReference type="InterPro" id="IPR005804">
    <property type="entry name" value="FA_desaturase_dom"/>
</dbReference>
<keyword evidence="11" id="KW-0275">Fatty acid biosynthesis</keyword>
<evidence type="ECO:0000256" key="4">
    <source>
        <dbReference type="ARBA" id="ARBA00022692"/>
    </source>
</evidence>
<keyword evidence="8" id="KW-0408">Iron</keyword>
<evidence type="ECO:0000256" key="8">
    <source>
        <dbReference type="ARBA" id="ARBA00023004"/>
    </source>
</evidence>
<dbReference type="OrthoDB" id="19906at2"/>
<dbReference type="GO" id="GO:0006633">
    <property type="term" value="P:fatty acid biosynthetic process"/>
    <property type="evidence" value="ECO:0007669"/>
    <property type="project" value="UniProtKB-KW"/>
</dbReference>
<organism evidence="14 15">
    <name type="scientific">Inquilinus limosus</name>
    <dbReference type="NCBI Taxonomy" id="171674"/>
    <lineage>
        <taxon>Bacteria</taxon>
        <taxon>Pseudomonadati</taxon>
        <taxon>Pseudomonadota</taxon>
        <taxon>Alphaproteobacteria</taxon>
        <taxon>Rhodospirillales</taxon>
        <taxon>Rhodospirillaceae</taxon>
        <taxon>Inquilinus</taxon>
    </lineage>
</organism>
<comment type="caution">
    <text evidence="14">The sequence shown here is derived from an EMBL/GenBank/DDBJ whole genome shotgun (WGS) entry which is preliminary data.</text>
</comment>
<feature type="transmembrane region" description="Helical" evidence="12">
    <location>
        <begin position="84"/>
        <end position="105"/>
    </location>
</feature>
<keyword evidence="4 12" id="KW-0812">Transmembrane</keyword>
<reference evidence="15" key="1">
    <citation type="submission" date="2017-05" db="EMBL/GenBank/DDBJ databases">
        <authorList>
            <person name="Macchi M."/>
            <person name="Festa S."/>
            <person name="Coppotelli B.M."/>
            <person name="Morelli I.S."/>
        </authorList>
    </citation>
    <scope>NUCLEOTIDE SEQUENCE [LARGE SCALE GENOMIC DNA]</scope>
    <source>
        <strain evidence="15">I</strain>
    </source>
</reference>
<proteinExistence type="inferred from homology"/>
<evidence type="ECO:0000313" key="15">
    <source>
        <dbReference type="Proteomes" id="UP000196655"/>
    </source>
</evidence>
<dbReference type="GO" id="GO:0016717">
    <property type="term" value="F:oxidoreductase activity, acting on paired donors, with oxidation of a pair of donors resulting in the reduction of molecular oxygen to two molecules of water"/>
    <property type="evidence" value="ECO:0007669"/>
    <property type="project" value="InterPro"/>
</dbReference>
<evidence type="ECO:0000256" key="9">
    <source>
        <dbReference type="ARBA" id="ARBA00023098"/>
    </source>
</evidence>
<sequence>MACLSTARMIAEPDTSAVRGRVEWAPARSLWTGGMTVAALGLAPFATSWSAVALFIVTTAVTICAGHSVGMHRLLIHRSFAAPLWLEHVLVYLGTLVGMAGPIGMMRLHDTRDWAQRQAECHDLHAHRAGMLRDAWWQMHCRLVLDRPPRFVPEDRALNDRFYRFLERSWMLQQLPWVLLFWSIGGLPWLVWGVPMRVAVSLTGHWLVGHFAHRRGDQGWRVEGVAVQGYNIRWCGLVTFGESWHGNHHAFPDSARLGVEPGQADPGWWLLRGLERLDLVHDLKQPADLPPRPGLRRIEPQPAIS</sequence>